<dbReference type="PANTHER" id="PTHR12537:SF123">
    <property type="entry name" value="PUM-HD DOMAIN-CONTAINING PROTEIN"/>
    <property type="match status" value="1"/>
</dbReference>
<dbReference type="InterPro" id="IPR001313">
    <property type="entry name" value="Pumilio_RNA-bd_rpt"/>
</dbReference>
<dbReference type="AlphaFoldDB" id="M8CI50"/>
<protein>
    <submittedName>
        <fullName evidence="4">Pumilio-like protein</fullName>
    </submittedName>
</protein>
<evidence type="ECO:0000256" key="3">
    <source>
        <dbReference type="SAM" id="MobiDB-lite"/>
    </source>
</evidence>
<dbReference type="ExpressionAtlas" id="M8CI50">
    <property type="expression patterns" value="baseline"/>
</dbReference>
<evidence type="ECO:0000256" key="1">
    <source>
        <dbReference type="ARBA" id="ARBA00022737"/>
    </source>
</evidence>
<feature type="region of interest" description="Disordered" evidence="3">
    <location>
        <begin position="661"/>
        <end position="690"/>
    </location>
</feature>
<dbReference type="EnsemblPlants" id="EMT22941">
    <property type="protein sequence ID" value="EMT22941"/>
    <property type="gene ID" value="F775_03128"/>
</dbReference>
<dbReference type="Gene3D" id="1.25.10.10">
    <property type="entry name" value="Leucine-rich Repeat Variant"/>
    <property type="match status" value="1"/>
</dbReference>
<accession>M8CI50</accession>
<feature type="compositionally biased region" description="Basic and acidic residues" evidence="3">
    <location>
        <begin position="186"/>
        <end position="203"/>
    </location>
</feature>
<dbReference type="PANTHER" id="PTHR12537">
    <property type="entry name" value="RNA BINDING PROTEIN PUMILIO-RELATED"/>
    <property type="match status" value="1"/>
</dbReference>
<dbReference type="GO" id="GO:0005737">
    <property type="term" value="C:cytoplasm"/>
    <property type="evidence" value="ECO:0007669"/>
    <property type="project" value="TreeGrafter"/>
</dbReference>
<dbReference type="InterPro" id="IPR033712">
    <property type="entry name" value="Pumilio_RNA-bd"/>
</dbReference>
<dbReference type="GO" id="GO:0006417">
    <property type="term" value="P:regulation of translation"/>
    <property type="evidence" value="ECO:0007669"/>
    <property type="project" value="UniProtKB-KW"/>
</dbReference>
<dbReference type="SUPFAM" id="SSF48371">
    <property type="entry name" value="ARM repeat"/>
    <property type="match status" value="1"/>
</dbReference>
<sequence>MAVVVSAGHDKPEAAAQWMQVGLRRQAEEDLRKKKRSNVLNSGRKMVAGNALPLIGGKGDADWQPSKDLGSYDLLPASLSGEELAFNMNSGAIHGSWRDAAPDRSGSAPPSMEGSLAELDHLIGKHSGNLEATLRNLSSGAVSSESELCSDPAYLKYYGCKVNLNPRLPAPLVSRESRRLMNRSSKAGEWRPLYDHSSSDRSLTHRSTLSTHKEEPEDDSSSKLDSSSAEDAGCHTDKSTSSIGCHSSKLVGLMQENFHRSTGLYNNSSGPSNTNSGDEESVCCISSSMNSPHDIVKSSDLNGFPTDTPQWPRGPIGSPVRNTLSSNSLAASSPSTSSSSVNNIMGTSQQGNPSTEIKSGGAVRAILNGVDSSMKNLKINLDTQGSAHVKQQQQNNVLLQNGSSHGDRTQMIPQGINLPQVPFVNNFSPAHMNLYSGDIQLMPHHGMPTPFYTQNPYYQNSQLPGVLMPPYGIDGHGLPSSFLPPFMTNFAPQLPVMTPSDTPLTPIFSGRLAGFPSTGNIAVGAEFSNPFSIHEQLGVTMPPSVPDPSLIHYFQQPSMYHYGLGNPYDTVRPSSNFVGNFTAPFGSEKVVPGIMHQSGQKVQFPNTGACSSPTTRKQGSYVGNHPGTSPYISIPMPYPTTPVSHGQPSSGTYPCDRRNGVPGFQSPSKTTGLSHGIQGQRAGEKSDPNPHCSVGEVRSNKAHMVELSDIKGHIAEYSSDQNGSRFIQQKLENGSTEDKALVFAEILPHASSLMTDVFGNYVIQKMFEHGDSEQRRDLAKKLAGHVLTLSLQIYGCRVFQKHNDLDSRVNWIYATTTFTSWQAITILPSSSICHYVKFETQIPLSSYFHPPLISFYQTDLPLTPASMGPCILYSHENVASVVIIVARLVRLFLPFMLRKLCAALEAIELDQKIELVRELDGHVLECVRDQNGNHVIQKCVECVPVEHIGFVVSAFQGQVASLAMHPYGCRVIQRILEHCSNGSDGLVDEILQSTCILAQDQYGNYVTQHVLEKGKAHERSQIISKLARQVVSMSQNKFASNVIEKCFQHGDVAERDLLIKKILEQTEGNNYLLVLMKDQFANYVVQKILETCNGQQRDALVSRMKGHLQALRKYTYGKHIASRIEHFSGDGAVPPGSQKKA</sequence>
<dbReference type="GO" id="GO:0003729">
    <property type="term" value="F:mRNA binding"/>
    <property type="evidence" value="ECO:0007669"/>
    <property type="project" value="TreeGrafter"/>
</dbReference>
<dbReference type="InterPro" id="IPR011989">
    <property type="entry name" value="ARM-like"/>
</dbReference>
<feature type="compositionally biased region" description="Low complexity" evidence="3">
    <location>
        <begin position="266"/>
        <end position="276"/>
    </location>
</feature>
<dbReference type="PROSITE" id="PS50303">
    <property type="entry name" value="PUM_HD"/>
    <property type="match status" value="1"/>
</dbReference>
<keyword evidence="2" id="KW-0810">Translation regulation</keyword>
<feature type="region of interest" description="Disordered" evidence="3">
    <location>
        <begin position="179"/>
        <end position="243"/>
    </location>
</feature>
<evidence type="ECO:0000256" key="2">
    <source>
        <dbReference type="ARBA" id="ARBA00022845"/>
    </source>
</evidence>
<name>M8CI50_AEGTA</name>
<proteinExistence type="predicted"/>
<feature type="region of interest" description="Disordered" evidence="3">
    <location>
        <begin position="602"/>
        <end position="622"/>
    </location>
</feature>
<organism evidence="4">
    <name type="scientific">Aegilops tauschii</name>
    <name type="common">Tausch's goatgrass</name>
    <name type="synonym">Aegilops squarrosa</name>
    <dbReference type="NCBI Taxonomy" id="37682"/>
    <lineage>
        <taxon>Eukaryota</taxon>
        <taxon>Viridiplantae</taxon>
        <taxon>Streptophyta</taxon>
        <taxon>Embryophyta</taxon>
        <taxon>Tracheophyta</taxon>
        <taxon>Spermatophyta</taxon>
        <taxon>Magnoliopsida</taxon>
        <taxon>Liliopsida</taxon>
        <taxon>Poales</taxon>
        <taxon>Poaceae</taxon>
        <taxon>BOP clade</taxon>
        <taxon>Pooideae</taxon>
        <taxon>Triticodae</taxon>
        <taxon>Triticeae</taxon>
        <taxon>Triticinae</taxon>
        <taxon>Aegilops</taxon>
    </lineage>
</organism>
<feature type="region of interest" description="Disordered" evidence="3">
    <location>
        <begin position="262"/>
        <end position="357"/>
    </location>
</feature>
<keyword evidence="1" id="KW-0677">Repeat</keyword>
<dbReference type="InterPro" id="IPR033133">
    <property type="entry name" value="PUM-HD"/>
</dbReference>
<evidence type="ECO:0000313" key="4">
    <source>
        <dbReference type="EnsemblPlants" id="EMT22941"/>
    </source>
</evidence>
<feature type="compositionally biased region" description="Polar residues" evidence="3">
    <location>
        <begin position="299"/>
        <end position="309"/>
    </location>
</feature>
<feature type="compositionally biased region" description="Low complexity" evidence="3">
    <location>
        <begin position="322"/>
        <end position="340"/>
    </location>
</feature>
<dbReference type="PROSITE" id="PS50302">
    <property type="entry name" value="PUM"/>
    <property type="match status" value="7"/>
</dbReference>
<dbReference type="InterPro" id="IPR016024">
    <property type="entry name" value="ARM-type_fold"/>
</dbReference>
<dbReference type="SMART" id="SM00025">
    <property type="entry name" value="Pumilio"/>
    <property type="match status" value="8"/>
</dbReference>
<reference evidence="4" key="1">
    <citation type="submission" date="2015-06" db="UniProtKB">
        <authorList>
            <consortium name="EnsemblPlants"/>
        </authorList>
    </citation>
    <scope>IDENTIFICATION</scope>
</reference>
<dbReference type="CDD" id="cd07920">
    <property type="entry name" value="Pumilio"/>
    <property type="match status" value="1"/>
</dbReference>
<feature type="compositionally biased region" description="Polar residues" evidence="3">
    <location>
        <begin position="341"/>
        <end position="357"/>
    </location>
</feature>
<dbReference type="Pfam" id="PF00806">
    <property type="entry name" value="PUF"/>
    <property type="match status" value="8"/>
</dbReference>
<feature type="compositionally biased region" description="Polar residues" evidence="3">
    <location>
        <begin position="602"/>
        <end position="618"/>
    </location>
</feature>